<dbReference type="EMBL" id="BPLR01003411">
    <property type="protein sequence ID" value="GIX84208.1"/>
    <property type="molecule type" value="Genomic_DNA"/>
</dbReference>
<dbReference type="AlphaFoldDB" id="A0AAV4NHU7"/>
<reference evidence="2 3" key="1">
    <citation type="submission" date="2021-06" db="EMBL/GenBank/DDBJ databases">
        <title>Caerostris extrusa draft genome.</title>
        <authorList>
            <person name="Kono N."/>
            <person name="Arakawa K."/>
        </authorList>
    </citation>
    <scope>NUCLEOTIDE SEQUENCE [LARGE SCALE GENOMIC DNA]</scope>
</reference>
<protein>
    <submittedName>
        <fullName evidence="2">Uncharacterized protein</fullName>
    </submittedName>
</protein>
<evidence type="ECO:0000313" key="3">
    <source>
        <dbReference type="Proteomes" id="UP001054945"/>
    </source>
</evidence>
<dbReference type="Proteomes" id="UP001054945">
    <property type="component" value="Unassembled WGS sequence"/>
</dbReference>
<organism evidence="2 3">
    <name type="scientific">Caerostris extrusa</name>
    <name type="common">Bark spider</name>
    <name type="synonym">Caerostris bankana</name>
    <dbReference type="NCBI Taxonomy" id="172846"/>
    <lineage>
        <taxon>Eukaryota</taxon>
        <taxon>Metazoa</taxon>
        <taxon>Ecdysozoa</taxon>
        <taxon>Arthropoda</taxon>
        <taxon>Chelicerata</taxon>
        <taxon>Arachnida</taxon>
        <taxon>Araneae</taxon>
        <taxon>Araneomorphae</taxon>
        <taxon>Entelegynae</taxon>
        <taxon>Araneoidea</taxon>
        <taxon>Araneidae</taxon>
        <taxon>Caerostris</taxon>
    </lineage>
</organism>
<accession>A0AAV4NHU7</accession>
<proteinExistence type="predicted"/>
<feature type="region of interest" description="Disordered" evidence="1">
    <location>
        <begin position="31"/>
        <end position="68"/>
    </location>
</feature>
<sequence>MGSQHETLTLKHGSMSTTYGNCHFDRGHVKVKEKGSKQSLQIEKTKESSPIRSLSLIQEHRAVDTSEL</sequence>
<evidence type="ECO:0000256" key="1">
    <source>
        <dbReference type="SAM" id="MobiDB-lite"/>
    </source>
</evidence>
<name>A0AAV4NHU7_CAEEX</name>
<feature type="compositionally biased region" description="Basic and acidic residues" evidence="1">
    <location>
        <begin position="58"/>
        <end position="68"/>
    </location>
</feature>
<keyword evidence="3" id="KW-1185">Reference proteome</keyword>
<comment type="caution">
    <text evidence="2">The sequence shown here is derived from an EMBL/GenBank/DDBJ whole genome shotgun (WGS) entry which is preliminary data.</text>
</comment>
<gene>
    <name evidence="2" type="ORF">CEXT_761521</name>
</gene>
<evidence type="ECO:0000313" key="2">
    <source>
        <dbReference type="EMBL" id="GIX84208.1"/>
    </source>
</evidence>